<dbReference type="Proteomes" id="UP000182517">
    <property type="component" value="Chromosome"/>
</dbReference>
<keyword evidence="2" id="KW-1185">Reference proteome</keyword>
<proteinExistence type="predicted"/>
<dbReference type="Gene3D" id="3.40.50.2000">
    <property type="entry name" value="Glycogen Phosphorylase B"/>
    <property type="match status" value="2"/>
</dbReference>
<evidence type="ECO:0000313" key="2">
    <source>
        <dbReference type="Proteomes" id="UP000182517"/>
    </source>
</evidence>
<dbReference type="RefSeq" id="WP_072282626.1">
    <property type="nucleotide sequence ID" value="NZ_CP015519.1"/>
</dbReference>
<dbReference type="AlphaFoldDB" id="A0A1L3GL82"/>
<dbReference type="KEGG" id="pef:A7E78_01575"/>
<reference evidence="1 2" key="1">
    <citation type="journal article" date="2017" name="Genome Announc.">
        <title>Complete Genome Sequences of Two Acetylene-Fermenting Pelobacter acetylenicus Strains.</title>
        <authorList>
            <person name="Sutton J.M."/>
            <person name="Baesman S.M."/>
            <person name="Fierst J.L."/>
            <person name="Poret-Peterson A.T."/>
            <person name="Oremland R.S."/>
            <person name="Dunlap D.S."/>
            <person name="Akob D.M."/>
        </authorList>
    </citation>
    <scope>NUCLEOTIDE SEQUENCE [LARGE SCALE GENOMIC DNA]</scope>
    <source>
        <strain evidence="1 2">SFB93</strain>
    </source>
</reference>
<organism evidence="1 2">
    <name type="scientific">Syntrophotalea acetylenivorans</name>
    <dbReference type="NCBI Taxonomy" id="1842532"/>
    <lineage>
        <taxon>Bacteria</taxon>
        <taxon>Pseudomonadati</taxon>
        <taxon>Thermodesulfobacteriota</taxon>
        <taxon>Desulfuromonadia</taxon>
        <taxon>Desulfuromonadales</taxon>
        <taxon>Syntrophotaleaceae</taxon>
        <taxon>Syntrophotalea</taxon>
    </lineage>
</organism>
<sequence length="425" mass="48669">MKTVLIICYDYVPYFPSLGGVLRVLTLSRYLSKNGWKVFVLTSRGQDFGFHGYEDILKDVEIVYIDDPIKVNIQKVLNKQLENTANKKGNLPLSSLKGFIKSFVSYVVVPDLGVFMVRKYLKSAERIIIKNSVKNVIVSSPPHSMQIVGALLKNKFKSNVNLIVDYRDSWNMTAIFRKKNVIANYFSCLLEKYTLNKCDHFSYVSKPILDKLINFYGIDLECKSTIVMNGFDEKTIFPSVDSNHDSGVVKIGYFGAISDDKTSFRSISNVLDVLIDLASKNSLPRLEFNFYGATNFERYDLQKLPMVKVRGNVPHDEALRCMADMDFLMLLHSDPLSADEVITGKFFDYISMKKPILCFAPQNMEARRLIEKNRLGVNVDIESTIDIAEKLIALPLFLNSPFYEGFNIDQYQRVNQYNKMIELLR</sequence>
<evidence type="ECO:0008006" key="3">
    <source>
        <dbReference type="Google" id="ProtNLM"/>
    </source>
</evidence>
<dbReference type="STRING" id="1842532.A7E78_01575"/>
<protein>
    <recommendedName>
        <fullName evidence="3">Glycosyltransferase subfamily 4-like N-terminal domain-containing protein</fullName>
    </recommendedName>
</protein>
<dbReference type="SUPFAM" id="SSF53756">
    <property type="entry name" value="UDP-Glycosyltransferase/glycogen phosphorylase"/>
    <property type="match status" value="1"/>
</dbReference>
<accession>A0A1L3GL82</accession>
<name>A0A1L3GL82_9BACT</name>
<dbReference type="OrthoDB" id="9794575at2"/>
<gene>
    <name evidence="1" type="ORF">A7E78_01575</name>
</gene>
<evidence type="ECO:0000313" key="1">
    <source>
        <dbReference type="EMBL" id="APG26665.1"/>
    </source>
</evidence>
<dbReference type="EMBL" id="CP015519">
    <property type="protein sequence ID" value="APG26665.1"/>
    <property type="molecule type" value="Genomic_DNA"/>
</dbReference>